<dbReference type="SUPFAM" id="SSF52141">
    <property type="entry name" value="Uracil-DNA glycosylase-like"/>
    <property type="match status" value="1"/>
</dbReference>
<dbReference type="InterPro" id="IPR036895">
    <property type="entry name" value="Uracil-DNA_glycosylase-like_sf"/>
</dbReference>
<dbReference type="InterPro" id="IPR005122">
    <property type="entry name" value="Uracil-DNA_glycosylase-like"/>
</dbReference>
<reference evidence="6" key="1">
    <citation type="submission" date="2021-12" db="EMBL/GenBank/DDBJ databases">
        <title>Comparative genomics, transcriptomics and evolutionary studies reveal genomic signatures of adaptation to plant cell wall in hemibiotrophic fungi.</title>
        <authorList>
            <consortium name="DOE Joint Genome Institute"/>
            <person name="Baroncelli R."/>
            <person name="Diaz J.F."/>
            <person name="Benocci T."/>
            <person name="Peng M."/>
            <person name="Battaglia E."/>
            <person name="Haridas S."/>
            <person name="Andreopoulos W."/>
            <person name="Labutti K."/>
            <person name="Pangilinan J."/>
            <person name="Floch G.L."/>
            <person name="Makela M.R."/>
            <person name="Henrissat B."/>
            <person name="Grigoriev I.V."/>
            <person name="Crouch J.A."/>
            <person name="De Vries R.P."/>
            <person name="Sukno S.A."/>
            <person name="Thon M.R."/>
        </authorList>
    </citation>
    <scope>NUCLEOTIDE SEQUENCE</scope>
    <source>
        <strain evidence="6">CBS 112980</strain>
    </source>
</reference>
<comment type="caution">
    <text evidence="6">The sequence shown here is derived from an EMBL/GenBank/DDBJ whole genome shotgun (WGS) entry which is preliminary data.</text>
</comment>
<dbReference type="AlphaFoldDB" id="A0AAD8XQS1"/>
<dbReference type="GeneID" id="85390781"/>
<accession>A0AAD8XQS1</accession>
<protein>
    <submittedName>
        <fullName evidence="6">Uracil-DNA glycosylase-like protein</fullName>
    </submittedName>
</protein>
<dbReference type="PANTHER" id="PTHR12159:SF9">
    <property type="entry name" value="G_T MISMATCH-SPECIFIC THYMINE DNA GLYCOSYLASE"/>
    <property type="match status" value="1"/>
</dbReference>
<keyword evidence="1" id="KW-0227">DNA damage</keyword>
<feature type="region of interest" description="Disordered" evidence="4">
    <location>
        <begin position="1"/>
        <end position="147"/>
    </location>
</feature>
<dbReference type="GO" id="GO:0006285">
    <property type="term" value="P:base-excision repair, AP site formation"/>
    <property type="evidence" value="ECO:0007669"/>
    <property type="project" value="InterPro"/>
</dbReference>
<dbReference type="Pfam" id="PF03167">
    <property type="entry name" value="UDG"/>
    <property type="match status" value="1"/>
</dbReference>
<dbReference type="CDD" id="cd10028">
    <property type="entry name" value="UDG-F2_TDG_MUG"/>
    <property type="match status" value="1"/>
</dbReference>
<dbReference type="InterPro" id="IPR015637">
    <property type="entry name" value="MUG/TDG"/>
</dbReference>
<sequence length="365" mass="40112">MESPFFDKEPQPKAASFKGRLQMQDFMFTPTSEPLNTNNASTTTADNISISPSPSSQRPLRRSPRKQTPLGPVPSPNRVTKQTAGSRAKLQAPESASTSISFKTEEAEEDSQDIFTISNEPSPKPEPTSNTKTKPKRKRKAAGGYAPPSTYAHLPHLTDILAPDLLVLFVGLNPGLRTAALGHVYAHPSNLFWKLLFSSGITPRLCAPTEDRDLPALYGLGNTNIVARPSRNGAELSKAEMDEGVGALEDKVRGCRPEVVCIVGKSIWESIWRVRHGRGIKKEEFRYGWQDESENMGVVAKREQDEGKEDSIQAFGAWAGAKVFVATSTSGLAASLRPAEKEKIWRELGAWCERRRAEREAEAEA</sequence>
<keyword evidence="3" id="KW-0234">DNA repair</keyword>
<evidence type="ECO:0000313" key="7">
    <source>
        <dbReference type="Proteomes" id="UP001244207"/>
    </source>
</evidence>
<keyword evidence="2" id="KW-0378">Hydrolase</keyword>
<feature type="domain" description="Uracil-DNA glycosylase-like" evidence="5">
    <location>
        <begin position="161"/>
        <end position="348"/>
    </location>
</feature>
<feature type="compositionally biased region" description="Low complexity" evidence="4">
    <location>
        <begin position="36"/>
        <end position="58"/>
    </location>
</feature>
<evidence type="ECO:0000256" key="3">
    <source>
        <dbReference type="ARBA" id="ARBA00023204"/>
    </source>
</evidence>
<evidence type="ECO:0000313" key="6">
    <source>
        <dbReference type="EMBL" id="KAK1731878.1"/>
    </source>
</evidence>
<proteinExistence type="predicted"/>
<dbReference type="PANTHER" id="PTHR12159">
    <property type="entry name" value="G/T AND G/U MISMATCH-SPECIFIC DNA GLYCOSYLASE"/>
    <property type="match status" value="1"/>
</dbReference>
<dbReference type="RefSeq" id="XP_060371933.1">
    <property type="nucleotide sequence ID" value="XM_060506882.1"/>
</dbReference>
<dbReference type="Gene3D" id="3.40.470.10">
    <property type="entry name" value="Uracil-DNA glycosylase-like domain"/>
    <property type="match status" value="1"/>
</dbReference>
<dbReference type="EMBL" id="JAHMHS010000001">
    <property type="protein sequence ID" value="KAK1731878.1"/>
    <property type="molecule type" value="Genomic_DNA"/>
</dbReference>
<organism evidence="6 7">
    <name type="scientific">Glomerella acutata</name>
    <name type="common">Colletotrichum acutatum</name>
    <dbReference type="NCBI Taxonomy" id="27357"/>
    <lineage>
        <taxon>Eukaryota</taxon>
        <taxon>Fungi</taxon>
        <taxon>Dikarya</taxon>
        <taxon>Ascomycota</taxon>
        <taxon>Pezizomycotina</taxon>
        <taxon>Sordariomycetes</taxon>
        <taxon>Hypocreomycetidae</taxon>
        <taxon>Glomerellales</taxon>
        <taxon>Glomerellaceae</taxon>
        <taxon>Colletotrichum</taxon>
        <taxon>Colletotrichum acutatum species complex</taxon>
    </lineage>
</organism>
<evidence type="ECO:0000256" key="4">
    <source>
        <dbReference type="SAM" id="MobiDB-lite"/>
    </source>
</evidence>
<evidence type="ECO:0000259" key="5">
    <source>
        <dbReference type="Pfam" id="PF03167"/>
    </source>
</evidence>
<gene>
    <name evidence="6" type="ORF">BDZ83DRAFT_597078</name>
</gene>
<feature type="compositionally biased region" description="Basic and acidic residues" evidence="4">
    <location>
        <begin position="1"/>
        <end position="11"/>
    </location>
</feature>
<dbReference type="GO" id="GO:0008263">
    <property type="term" value="F:pyrimidine-specific mismatch base pair DNA N-glycosylase activity"/>
    <property type="evidence" value="ECO:0007669"/>
    <property type="project" value="TreeGrafter"/>
</dbReference>
<name>A0AAD8XQS1_GLOAC</name>
<dbReference type="FunFam" id="3.40.470.10:FF:000010">
    <property type="entry name" value="G/U mismatch-specific DNA glycosylase"/>
    <property type="match status" value="1"/>
</dbReference>
<dbReference type="Proteomes" id="UP001244207">
    <property type="component" value="Unassembled WGS sequence"/>
</dbReference>
<dbReference type="GO" id="GO:0004844">
    <property type="term" value="F:uracil DNA N-glycosylase activity"/>
    <property type="evidence" value="ECO:0007669"/>
    <property type="project" value="TreeGrafter"/>
</dbReference>
<keyword evidence="7" id="KW-1185">Reference proteome</keyword>
<evidence type="ECO:0000256" key="2">
    <source>
        <dbReference type="ARBA" id="ARBA00022801"/>
    </source>
</evidence>
<evidence type="ECO:0000256" key="1">
    <source>
        <dbReference type="ARBA" id="ARBA00022763"/>
    </source>
</evidence>